<sequence>PDNQNELLKALIKTTFAMIIEINLTLEVKIITETEVGHKIETIIDLTEPLLEN</sequence>
<dbReference type="Proteomes" id="UP000789759">
    <property type="component" value="Unassembled WGS sequence"/>
</dbReference>
<dbReference type="AlphaFoldDB" id="A0A9N9KL27"/>
<gene>
    <name evidence="1" type="ORF">CPELLU_LOCUS21460</name>
</gene>
<comment type="caution">
    <text evidence="1">The sequence shown here is derived from an EMBL/GenBank/DDBJ whole genome shotgun (WGS) entry which is preliminary data.</text>
</comment>
<reference evidence="1" key="1">
    <citation type="submission" date="2021-06" db="EMBL/GenBank/DDBJ databases">
        <authorList>
            <person name="Kallberg Y."/>
            <person name="Tangrot J."/>
            <person name="Rosling A."/>
        </authorList>
    </citation>
    <scope>NUCLEOTIDE SEQUENCE</scope>
    <source>
        <strain evidence="1">FL966</strain>
    </source>
</reference>
<feature type="non-terminal residue" evidence="1">
    <location>
        <position position="1"/>
    </location>
</feature>
<evidence type="ECO:0000313" key="2">
    <source>
        <dbReference type="Proteomes" id="UP000789759"/>
    </source>
</evidence>
<proteinExistence type="predicted"/>
<name>A0A9N9KL27_9GLOM</name>
<dbReference type="EMBL" id="CAJVQA010079768">
    <property type="protein sequence ID" value="CAG8836870.1"/>
    <property type="molecule type" value="Genomic_DNA"/>
</dbReference>
<keyword evidence="2" id="KW-1185">Reference proteome</keyword>
<accession>A0A9N9KL27</accession>
<protein>
    <submittedName>
        <fullName evidence="1">5429_t:CDS:1</fullName>
    </submittedName>
</protein>
<feature type="non-terminal residue" evidence="1">
    <location>
        <position position="53"/>
    </location>
</feature>
<organism evidence="1 2">
    <name type="scientific">Cetraspora pellucida</name>
    <dbReference type="NCBI Taxonomy" id="1433469"/>
    <lineage>
        <taxon>Eukaryota</taxon>
        <taxon>Fungi</taxon>
        <taxon>Fungi incertae sedis</taxon>
        <taxon>Mucoromycota</taxon>
        <taxon>Glomeromycotina</taxon>
        <taxon>Glomeromycetes</taxon>
        <taxon>Diversisporales</taxon>
        <taxon>Gigasporaceae</taxon>
        <taxon>Cetraspora</taxon>
    </lineage>
</organism>
<evidence type="ECO:0000313" key="1">
    <source>
        <dbReference type="EMBL" id="CAG8836870.1"/>
    </source>
</evidence>